<dbReference type="Proteomes" id="UP001469365">
    <property type="component" value="Unassembled WGS sequence"/>
</dbReference>
<organism evidence="1 2">
    <name type="scientific">Paenibacillus filicis</name>
    <dbReference type="NCBI Taxonomy" id="669464"/>
    <lineage>
        <taxon>Bacteria</taxon>
        <taxon>Bacillati</taxon>
        <taxon>Bacillota</taxon>
        <taxon>Bacilli</taxon>
        <taxon>Bacillales</taxon>
        <taxon>Paenibacillaceae</taxon>
        <taxon>Paenibacillus</taxon>
    </lineage>
</organism>
<protein>
    <submittedName>
        <fullName evidence="1">Uncharacterized protein</fullName>
    </submittedName>
</protein>
<accession>A0ABU9DVB4</accession>
<evidence type="ECO:0000313" key="2">
    <source>
        <dbReference type="Proteomes" id="UP001469365"/>
    </source>
</evidence>
<gene>
    <name evidence="1" type="ORF">WMW72_33475</name>
</gene>
<proteinExistence type="predicted"/>
<evidence type="ECO:0000313" key="1">
    <source>
        <dbReference type="EMBL" id="MEK8132803.1"/>
    </source>
</evidence>
<reference evidence="1 2" key="1">
    <citation type="submission" date="2024-04" db="EMBL/GenBank/DDBJ databases">
        <title>draft genome sequnece of Paenibacillus filicis.</title>
        <authorList>
            <person name="Kim D.-U."/>
        </authorList>
    </citation>
    <scope>NUCLEOTIDE SEQUENCE [LARGE SCALE GENOMIC DNA]</scope>
    <source>
        <strain evidence="1 2">KACC14197</strain>
    </source>
</reference>
<sequence>MTQELWLQLAELYAPTMYLDEHEPFKPIRVGISYLEEKGPSPSFARQLNFEPEQVKGVLEYAVYWDYDIQHLYDLEHVWVNIGHQGEVVRCEASFHGKYFLGLLPDRSNLEQETHVKLLVQAGKHAFSPIPELFQLHPDVPAFTDERAGVGGVLVPDMFTGSFAADERLNELAEQHLRTFRFQAANRYWKYEWPDGIFVTWQQLKHEIPVRMNELLRRISDESND</sequence>
<name>A0ABU9DVB4_9BACL</name>
<dbReference type="EMBL" id="JBBPCC010000035">
    <property type="protein sequence ID" value="MEK8132803.1"/>
    <property type="molecule type" value="Genomic_DNA"/>
</dbReference>
<comment type="caution">
    <text evidence="1">The sequence shown here is derived from an EMBL/GenBank/DDBJ whole genome shotgun (WGS) entry which is preliminary data.</text>
</comment>
<keyword evidence="2" id="KW-1185">Reference proteome</keyword>
<dbReference type="RefSeq" id="WP_341419925.1">
    <property type="nucleotide sequence ID" value="NZ_JBBPCC010000035.1"/>
</dbReference>